<comment type="caution">
    <text evidence="1">The sequence shown here is derived from an EMBL/GenBank/DDBJ whole genome shotgun (WGS) entry which is preliminary data.</text>
</comment>
<gene>
    <name evidence="1" type="ORF">CA984_27830</name>
</gene>
<organism evidence="1 2">
    <name type="scientific">Streptosporangium minutum</name>
    <dbReference type="NCBI Taxonomy" id="569862"/>
    <lineage>
        <taxon>Bacteria</taxon>
        <taxon>Bacillati</taxon>
        <taxon>Actinomycetota</taxon>
        <taxon>Actinomycetes</taxon>
        <taxon>Streptosporangiales</taxon>
        <taxon>Streptosporangiaceae</taxon>
        <taxon>Streptosporangium</taxon>
    </lineage>
</organism>
<dbReference type="Proteomes" id="UP000194761">
    <property type="component" value="Unassembled WGS sequence"/>
</dbReference>
<name>A0A243RE78_9ACTN</name>
<dbReference type="EMBL" id="NGFP01000151">
    <property type="protein sequence ID" value="OUC93023.1"/>
    <property type="molecule type" value="Genomic_DNA"/>
</dbReference>
<proteinExistence type="predicted"/>
<accession>A0A243RE78</accession>
<evidence type="ECO:0000313" key="2">
    <source>
        <dbReference type="Proteomes" id="UP000194761"/>
    </source>
</evidence>
<dbReference type="AlphaFoldDB" id="A0A243RE78"/>
<dbReference type="RefSeq" id="WP_086576500.1">
    <property type="nucleotide sequence ID" value="NZ_NGFP01000151.1"/>
</dbReference>
<protein>
    <submittedName>
        <fullName evidence="1">Uncharacterized protein</fullName>
    </submittedName>
</protein>
<keyword evidence="2" id="KW-1185">Reference proteome</keyword>
<reference evidence="1 2" key="1">
    <citation type="submission" date="2017-05" db="EMBL/GenBank/DDBJ databases">
        <title>Biotechnological potential of actinobacteria isolated from South African environments.</title>
        <authorList>
            <person name="Le Roes-Hill M."/>
            <person name="Prins A."/>
            <person name="Durrell K.A."/>
        </authorList>
    </citation>
    <scope>NUCLEOTIDE SEQUENCE [LARGE SCALE GENOMIC DNA]</scope>
    <source>
        <strain evidence="1">M26</strain>
    </source>
</reference>
<evidence type="ECO:0000313" key="1">
    <source>
        <dbReference type="EMBL" id="OUC93023.1"/>
    </source>
</evidence>
<sequence>MAPTAEFCGIDPEGMGQLATSLSGAADRLTAYSQEFEGKLRQHGISTPALREIADIADWGGTQVSMLHGRIDLINALGKGAPELGSGGDRSSLVRLPDELEDFETAQGLANMYGNDIFVNFDGELQGEIIHNHADKVAKLAENPQAAAAFFALLSPKVRDSLPSLIASTGSKTAKKDLAAFSAALGAALRAPALVPAFAKVRNDLVKPAGSKVAAWNRLALLRGANAPSSVRSAASRALVLDDFVKKPRQDWRAAGPTEIKAYGLPSDVVALGLEVLAGDGTAARDVFAKLGGADVKLSQTEKMKRFLDYAKSAGTGDEVADAFGRVLEAGTEATTENPGQHSPVAAAFALDAIKAVGSFGDGLPMVAKDSMVTIAKSYIHELASGARFDKAVDRASGMGVPENWIALPGVTPAFYLSPGDTHRFLKTFVGDKQLTDDFDVTAAQFRYDTLTAAARLDAQGGTRYFEDTARMFGDLASVEFKATLDVRGEQDATDDLIRDITKNTLALGIDRIPIVGGVKEAGWELTKAYFISTVLDGWADSFETRVEEATGARSDFVLRQKYDIAYILHEAGYPASEPPAELISKSTGNLKTYDELLAEAKREASEDKKWEQVLREKLTPYEHWMDSNNNLDTKIEDASKFQASDQAKEQLRVWN</sequence>